<organism evidence="1 2">
    <name type="scientific">Turicibacter faecis</name>
    <dbReference type="NCBI Taxonomy" id="2963365"/>
    <lineage>
        <taxon>Bacteria</taxon>
        <taxon>Bacillati</taxon>
        <taxon>Bacillota</taxon>
        <taxon>Erysipelotrichia</taxon>
        <taxon>Erysipelotrichales</taxon>
        <taxon>Turicibacteraceae</taxon>
        <taxon>Turicibacter</taxon>
    </lineage>
</organism>
<evidence type="ECO:0008006" key="3">
    <source>
        <dbReference type="Google" id="ProtNLM"/>
    </source>
</evidence>
<gene>
    <name evidence="1" type="ORF">T23_19720</name>
</gene>
<reference evidence="1" key="1">
    <citation type="journal article" date="2024" name="Int. J. Syst. Evol. Microbiol.">
        <title>Turicibacter faecis sp. nov., isolated from faeces of heart failure mouse model.</title>
        <authorList>
            <person name="Imamura Y."/>
            <person name="Motooka D."/>
            <person name="Nakajima Y."/>
            <person name="Ito S."/>
            <person name="Kitakaze M."/>
            <person name="Iida T."/>
            <person name="Nakamura S."/>
        </authorList>
    </citation>
    <scope>NUCLEOTIDE SEQUENCE</scope>
    <source>
        <strain evidence="1">TC023</strain>
    </source>
</reference>
<dbReference type="Proteomes" id="UP001432099">
    <property type="component" value="Chromosome"/>
</dbReference>
<proteinExistence type="predicted"/>
<evidence type="ECO:0000313" key="1">
    <source>
        <dbReference type="EMBL" id="BEH91870.1"/>
    </source>
</evidence>
<dbReference type="RefSeq" id="WP_338617613.1">
    <property type="nucleotide sequence ID" value="NZ_AP028127.1"/>
</dbReference>
<keyword evidence="2" id="KW-1185">Reference proteome</keyword>
<name>A0ABM8IQP7_9FIRM</name>
<accession>A0ABM8IQP7</accession>
<protein>
    <recommendedName>
        <fullName evidence="3">Methyltransferase type 11 domain-containing protein</fullName>
    </recommendedName>
</protein>
<sequence length="286" mass="33949">MIPYAICNVEKHVVNSLKKMESREFFYPSIKYDLMYMFERYGINHNCDIWLTYNSDMNGNEVVVKLGCLSLSYWTSGFYPSRRFQQLYLVDEQLENILRIKRMLVNPSDINIMLNRGKGLEIESKTADIVYSSNLDLRSEEKQMDIFLEGIRALKDDGVFYYIKIVEDYYASVYRLLAEFDQSLREKSLDNQYYYNSVTSAERFLNQTFRQITVGDYESLMRVDNVDDFIGFILSDPEFQDVKYQLFKSGISKFRNFLQGRIERFGGILINRSFKVYRYSHPIVYS</sequence>
<evidence type="ECO:0000313" key="2">
    <source>
        <dbReference type="Proteomes" id="UP001432099"/>
    </source>
</evidence>
<dbReference type="EMBL" id="AP028127">
    <property type="protein sequence ID" value="BEH91870.1"/>
    <property type="molecule type" value="Genomic_DNA"/>
</dbReference>